<dbReference type="Gene3D" id="1.10.287.70">
    <property type="match status" value="1"/>
</dbReference>
<dbReference type="SUPFAM" id="SSF81324">
    <property type="entry name" value="Voltage-gated potassium channels"/>
    <property type="match status" value="1"/>
</dbReference>
<dbReference type="PATRIC" id="fig|593117.10.peg.1312"/>
<protein>
    <submittedName>
        <fullName evidence="3">Voltage-gated potassium channel, putative</fullName>
    </submittedName>
</protein>
<keyword evidence="3" id="KW-0406">Ion transport</keyword>
<feature type="transmembrane region" description="Helical" evidence="1">
    <location>
        <begin position="323"/>
        <end position="344"/>
    </location>
</feature>
<keyword evidence="1" id="KW-0472">Membrane</keyword>
<dbReference type="PaxDb" id="593117-TGAM_1314"/>
<dbReference type="STRING" id="593117.TGAM_1314"/>
<accession>C5A6F4</accession>
<keyword evidence="1" id="KW-0812">Transmembrane</keyword>
<feature type="transmembrane region" description="Helical" evidence="1">
    <location>
        <begin position="380"/>
        <end position="401"/>
    </location>
</feature>
<keyword evidence="3" id="KW-0813">Transport</keyword>
<evidence type="ECO:0000313" key="4">
    <source>
        <dbReference type="Proteomes" id="UP000001488"/>
    </source>
</evidence>
<keyword evidence="3" id="KW-0407">Ion channel</keyword>
<evidence type="ECO:0000259" key="2">
    <source>
        <dbReference type="Pfam" id="PF07885"/>
    </source>
</evidence>
<dbReference type="KEGG" id="tga:TGAM_1314"/>
<organism evidence="3 4">
    <name type="scientific">Thermococcus gammatolerans (strain DSM 15229 / JCM 11827 / EJ3)</name>
    <dbReference type="NCBI Taxonomy" id="593117"/>
    <lineage>
        <taxon>Archaea</taxon>
        <taxon>Methanobacteriati</taxon>
        <taxon>Methanobacteriota</taxon>
        <taxon>Thermococci</taxon>
        <taxon>Thermococcales</taxon>
        <taxon>Thermococcaceae</taxon>
        <taxon>Thermococcus</taxon>
    </lineage>
</organism>
<dbReference type="AlphaFoldDB" id="C5A6F4"/>
<feature type="domain" description="Potassium channel" evidence="2">
    <location>
        <begin position="326"/>
        <end position="404"/>
    </location>
</feature>
<dbReference type="HOGENOM" id="CLU_044435_0_0_2"/>
<dbReference type="eggNOG" id="arCOG03127">
    <property type="taxonomic scope" value="Archaea"/>
</dbReference>
<keyword evidence="1" id="KW-1133">Transmembrane helix</keyword>
<evidence type="ECO:0000313" key="3">
    <source>
        <dbReference type="EMBL" id="ACS33816.1"/>
    </source>
</evidence>
<sequence length="406" mass="46645">MLVFRNSHIKNLIVDGSSIKGLVVVGSTIERVIVFDTKLEVLLFKDSKVFGLNILRVDFSGHIAVRDSDVKYLMVNSTRYVGGGEGGEEAAYGERKEIIGFIEISGLKNVRKIGINTRYPLLRKILEEHGVSVSEGKARMVRARELVLRDVRFDTAPRFKRQVRLTVRGFSGRLTLENLEVFGHVEIRQSRLLSPEFVHVRIESNFILRRSTLVISPTWNLTVLPTLLLELNVEGFVIVEDCQFNSPHAEEVFYRLARTSWERSGDFEKADEYYYLEMVAKRKIKASARRRGWRKLLKKMEILFEWLFADLTCKYGTDWKRPILIWLAAVNVFFPILFFLTGSVRGLSSSMGFLDYEYFSIVTATTLGYGDYHPVGVGRAIASLEALFGMFMWAVFLTVFARKYMR</sequence>
<dbReference type="Pfam" id="PF07885">
    <property type="entry name" value="Ion_trans_2"/>
    <property type="match status" value="1"/>
</dbReference>
<gene>
    <name evidence="3" type="ordered locus">TGAM_1314</name>
</gene>
<name>C5A6F4_THEGJ</name>
<proteinExistence type="predicted"/>
<dbReference type="InterPro" id="IPR013099">
    <property type="entry name" value="K_chnl_dom"/>
</dbReference>
<dbReference type="GO" id="GO:0034220">
    <property type="term" value="P:monoatomic ion transmembrane transport"/>
    <property type="evidence" value="ECO:0007669"/>
    <property type="project" value="UniProtKB-KW"/>
</dbReference>
<dbReference type="Proteomes" id="UP000001488">
    <property type="component" value="Chromosome"/>
</dbReference>
<evidence type="ECO:0000256" key="1">
    <source>
        <dbReference type="SAM" id="Phobius"/>
    </source>
</evidence>
<reference evidence="3 4" key="1">
    <citation type="journal article" date="2007" name="Genome Biol.">
        <title>Genome analysis and genome-wide proteomics of Thermococcus gammatolerans, the most radioresistant organism known amongst the Archaea.</title>
        <authorList>
            <person name="Zivanovic Y."/>
            <person name="Armengaud J."/>
            <person name="Lagorce A."/>
            <person name="Leplat C."/>
            <person name="Guerin P."/>
            <person name="Dutertre M."/>
            <person name="Anthouard V."/>
            <person name="Forterre P."/>
            <person name="Wincker P."/>
            <person name="Confalonieri F."/>
        </authorList>
    </citation>
    <scope>NUCLEOTIDE SEQUENCE [LARGE SCALE GENOMIC DNA]</scope>
    <source>
        <strain evidence="4">DSM 15229 / JCM 11827 / EJ3</strain>
    </source>
</reference>
<dbReference type="EMBL" id="CP001398">
    <property type="protein sequence ID" value="ACS33816.1"/>
    <property type="molecule type" value="Genomic_DNA"/>
</dbReference>
<keyword evidence="4" id="KW-1185">Reference proteome</keyword>